<evidence type="ECO:0000313" key="1">
    <source>
        <dbReference type="EMBL" id="EHK15205.1"/>
    </source>
</evidence>
<protein>
    <submittedName>
        <fullName evidence="1">Uncharacterized protein</fullName>
    </submittedName>
</protein>
<organism evidence="1 2">
    <name type="scientific">Hypocrea virens (strain Gv29-8 / FGSC 10586)</name>
    <name type="common">Gliocladium virens</name>
    <name type="synonym">Trichoderma virens</name>
    <dbReference type="NCBI Taxonomy" id="413071"/>
    <lineage>
        <taxon>Eukaryota</taxon>
        <taxon>Fungi</taxon>
        <taxon>Dikarya</taxon>
        <taxon>Ascomycota</taxon>
        <taxon>Pezizomycotina</taxon>
        <taxon>Sordariomycetes</taxon>
        <taxon>Hypocreomycetidae</taxon>
        <taxon>Hypocreales</taxon>
        <taxon>Hypocreaceae</taxon>
        <taxon>Trichoderma</taxon>
    </lineage>
</organism>
<gene>
    <name evidence="1" type="ORF">TRIVIDRAFT_120839</name>
</gene>
<dbReference type="VEuPathDB" id="FungiDB:TRIVIDRAFT_120839"/>
<dbReference type="AlphaFoldDB" id="G9NDV6"/>
<feature type="non-terminal residue" evidence="1">
    <location>
        <position position="156"/>
    </location>
</feature>
<comment type="caution">
    <text evidence="1">The sequence shown here is derived from an EMBL/GenBank/DDBJ whole genome shotgun (WGS) entry which is preliminary data.</text>
</comment>
<evidence type="ECO:0000313" key="2">
    <source>
        <dbReference type="Proteomes" id="UP000007115"/>
    </source>
</evidence>
<dbReference type="GeneID" id="25787175"/>
<keyword evidence="2" id="KW-1185">Reference proteome</keyword>
<proteinExistence type="predicted"/>
<dbReference type="STRING" id="413071.G9NDV6"/>
<dbReference type="Proteomes" id="UP000007115">
    <property type="component" value="Unassembled WGS sequence"/>
</dbReference>
<dbReference type="RefSeq" id="XP_013949398.1">
    <property type="nucleotide sequence ID" value="XM_014093923.1"/>
</dbReference>
<dbReference type="eggNOG" id="ENOG502RMUF">
    <property type="taxonomic scope" value="Eukaryota"/>
</dbReference>
<dbReference type="OMA" id="NDVISCH"/>
<reference evidence="1 2" key="1">
    <citation type="journal article" date="2011" name="Genome Biol.">
        <title>Comparative genome sequence analysis underscores mycoparasitism as the ancestral life style of Trichoderma.</title>
        <authorList>
            <person name="Kubicek C.P."/>
            <person name="Herrera-Estrella A."/>
            <person name="Seidl-Seiboth V."/>
            <person name="Martinez D.A."/>
            <person name="Druzhinina I.S."/>
            <person name="Thon M."/>
            <person name="Zeilinger S."/>
            <person name="Casas-Flores S."/>
            <person name="Horwitz B.A."/>
            <person name="Mukherjee P.K."/>
            <person name="Mukherjee M."/>
            <person name="Kredics L."/>
            <person name="Alcaraz L.D."/>
            <person name="Aerts A."/>
            <person name="Antal Z."/>
            <person name="Atanasova L."/>
            <person name="Cervantes-Badillo M.G."/>
            <person name="Challacombe J."/>
            <person name="Chertkov O."/>
            <person name="McCluskey K."/>
            <person name="Coulpier F."/>
            <person name="Deshpande N."/>
            <person name="von Doehren H."/>
            <person name="Ebbole D.J."/>
            <person name="Esquivel-Naranjo E.U."/>
            <person name="Fekete E."/>
            <person name="Flipphi M."/>
            <person name="Glaser F."/>
            <person name="Gomez-Rodriguez E.Y."/>
            <person name="Gruber S."/>
            <person name="Han C."/>
            <person name="Henrissat B."/>
            <person name="Hermosa R."/>
            <person name="Hernandez-Onate M."/>
            <person name="Karaffa L."/>
            <person name="Kosti I."/>
            <person name="Le Crom S."/>
            <person name="Lindquist E."/>
            <person name="Lucas S."/>
            <person name="Luebeck M."/>
            <person name="Luebeck P.S."/>
            <person name="Margeot A."/>
            <person name="Metz B."/>
            <person name="Misra M."/>
            <person name="Nevalainen H."/>
            <person name="Omann M."/>
            <person name="Packer N."/>
            <person name="Perrone G."/>
            <person name="Uresti-Rivera E.E."/>
            <person name="Salamov A."/>
            <person name="Schmoll M."/>
            <person name="Seiboth B."/>
            <person name="Shapiro H."/>
            <person name="Sukno S."/>
            <person name="Tamayo-Ramos J.A."/>
            <person name="Tisch D."/>
            <person name="Wiest A."/>
            <person name="Wilkinson H.H."/>
            <person name="Zhang M."/>
            <person name="Coutinho P.M."/>
            <person name="Kenerley C.M."/>
            <person name="Monte E."/>
            <person name="Baker S.E."/>
            <person name="Grigoriev I.V."/>
        </authorList>
    </citation>
    <scope>NUCLEOTIDE SEQUENCE [LARGE SCALE GENOMIC DNA]</scope>
    <source>
        <strain evidence="2">Gv29-8 / FGSC 10586</strain>
    </source>
</reference>
<dbReference type="OrthoDB" id="4500473at2759"/>
<accession>G9NDV6</accession>
<dbReference type="HOGENOM" id="CLU_057547_1_1_1"/>
<sequence length="156" mass="16931">IPSYHLCPDFSIAPPPDGPLHLGSILKSLDIDGLAPLNENSRIEVPAHMVLPRQGPDIKTGFSCTLNQIRSTEFGIWAKIFGLDGLGGKLGWLRNRDAGETLAIKQLKTVYFNPTDEYMAQALATPNVKAFIDNTRKKVPLYMITGIKVAAGASLS</sequence>
<dbReference type="InParanoid" id="G9NDV6"/>
<dbReference type="EMBL" id="ABDF02000093">
    <property type="protein sequence ID" value="EHK15205.1"/>
    <property type="molecule type" value="Genomic_DNA"/>
</dbReference>
<feature type="non-terminal residue" evidence="1">
    <location>
        <position position="1"/>
    </location>
</feature>
<name>G9NDV6_HYPVG</name>